<accession>A0ABS8AKQ1</accession>
<evidence type="ECO:0000313" key="5">
    <source>
        <dbReference type="Proteomes" id="UP001165296"/>
    </source>
</evidence>
<dbReference type="InterPro" id="IPR016035">
    <property type="entry name" value="Acyl_Trfase/lysoPLipase"/>
</dbReference>
<gene>
    <name evidence="4" type="ORF">LGH74_01660</name>
</gene>
<evidence type="ECO:0000256" key="1">
    <source>
        <dbReference type="ARBA" id="ARBA00023098"/>
    </source>
</evidence>
<keyword evidence="2" id="KW-1133">Transmembrane helix</keyword>
<keyword evidence="1" id="KW-0443">Lipid metabolism</keyword>
<name>A0ABS8AKQ1_9BACT</name>
<protein>
    <submittedName>
        <fullName evidence="4">Patatin-like phospholipase family protein</fullName>
    </submittedName>
</protein>
<feature type="transmembrane region" description="Helical" evidence="2">
    <location>
        <begin position="348"/>
        <end position="366"/>
    </location>
</feature>
<sequence>MTYPPPGSGLEAPLAAEPETVPQTTPDYVFDRIALSLSGGGFRAAAYGLGTLNCLYLLGLLDNVQMLSTASGGTLTGAFYALRRKRGEAFGPIYEACYNWLAQDAILPDAMRAWQQAIATGKADFKLIRAFADVYDGSLYGQARFGAFWQREEPGQPPFHLQSIIFGATELYSGLTFRFQYAAYMPRKGYGKRYFIRSYYIGNGNVYLSAADARRLRLADIVAASSCFPVGFEPLILPDDFFPGADPLPKVRGRNRQGVPQQLALIDGGVYDNQGMESLLVANRRNRDYRRSPDSATHKLTDAQKALLLPSTLLLLADVDEAPVNMYTAPPVPAPPDKSPSLQVLDRYSRWALAVLGVVLAGALLLEANGRGGFVAGLVFGVAGVGLGVVLAVRRLGYWLLKKFRVKAPDIFREAMPPLRHLSLRQWAYLLRVRLQTAYVLLYSVFMRRIRSQNYGLLYRSDENDDGFSPAMLPSIIGGLMVDYRRPHTPDPGRPSVRDELETVYETIQNASQMATTLWWQKEKHRLPAIVASATITLCYRLLRRFEDKPPAGPRGREVQRRARLLWQACVITKGQVVLTPDLLSRLREPDCTAEKLLRP</sequence>
<keyword evidence="2" id="KW-0472">Membrane</keyword>
<keyword evidence="5" id="KW-1185">Reference proteome</keyword>
<comment type="caution">
    <text evidence="4">The sequence shown here is derived from an EMBL/GenBank/DDBJ whole genome shotgun (WGS) entry which is preliminary data.</text>
</comment>
<dbReference type="EMBL" id="JAJADR010000001">
    <property type="protein sequence ID" value="MCB2406672.1"/>
    <property type="molecule type" value="Genomic_DNA"/>
</dbReference>
<dbReference type="SUPFAM" id="SSF52151">
    <property type="entry name" value="FabD/lysophospholipase-like"/>
    <property type="match status" value="1"/>
</dbReference>
<evidence type="ECO:0000259" key="3">
    <source>
        <dbReference type="Pfam" id="PF01734"/>
    </source>
</evidence>
<feature type="transmembrane region" description="Helical" evidence="2">
    <location>
        <begin position="373"/>
        <end position="393"/>
    </location>
</feature>
<dbReference type="InterPro" id="IPR002641">
    <property type="entry name" value="PNPLA_dom"/>
</dbReference>
<keyword evidence="2" id="KW-0812">Transmembrane</keyword>
<reference evidence="4" key="1">
    <citation type="submission" date="2021-10" db="EMBL/GenBank/DDBJ databases">
        <authorList>
            <person name="Dean J.D."/>
            <person name="Kim M.K."/>
            <person name="Newey C.N."/>
            <person name="Stoker T.S."/>
            <person name="Thompson D.W."/>
            <person name="Grose J.H."/>
        </authorList>
    </citation>
    <scope>NUCLEOTIDE SEQUENCE</scope>
    <source>
        <strain evidence="4">BT178</strain>
    </source>
</reference>
<dbReference type="RefSeq" id="WP_226170898.1">
    <property type="nucleotide sequence ID" value="NZ_JAJADR010000001.1"/>
</dbReference>
<dbReference type="Pfam" id="PF01734">
    <property type="entry name" value="Patatin"/>
    <property type="match status" value="1"/>
</dbReference>
<evidence type="ECO:0000313" key="4">
    <source>
        <dbReference type="EMBL" id="MCB2406672.1"/>
    </source>
</evidence>
<organism evidence="4 5">
    <name type="scientific">Hymenobacter lucidus</name>
    <dbReference type="NCBI Taxonomy" id="2880930"/>
    <lineage>
        <taxon>Bacteria</taxon>
        <taxon>Pseudomonadati</taxon>
        <taxon>Bacteroidota</taxon>
        <taxon>Cytophagia</taxon>
        <taxon>Cytophagales</taxon>
        <taxon>Hymenobacteraceae</taxon>
        <taxon>Hymenobacter</taxon>
    </lineage>
</organism>
<dbReference type="Proteomes" id="UP001165296">
    <property type="component" value="Unassembled WGS sequence"/>
</dbReference>
<dbReference type="Gene3D" id="3.40.1090.10">
    <property type="entry name" value="Cytosolic phospholipase A2 catalytic domain"/>
    <property type="match status" value="2"/>
</dbReference>
<feature type="domain" description="PNPLA" evidence="3">
    <location>
        <begin position="35"/>
        <end position="276"/>
    </location>
</feature>
<evidence type="ECO:0000256" key="2">
    <source>
        <dbReference type="SAM" id="Phobius"/>
    </source>
</evidence>
<proteinExistence type="predicted"/>